<dbReference type="GO" id="GO:0005634">
    <property type="term" value="C:nucleus"/>
    <property type="evidence" value="ECO:0007669"/>
    <property type="project" value="UniProtKB-SubCell"/>
</dbReference>
<protein>
    <recommendedName>
        <fullName evidence="5">Elongator complex protein 5</fullName>
    </recommendedName>
</protein>
<comment type="subcellular location">
    <subcellularLocation>
        <location evidence="2">Cytoplasm</location>
    </subcellularLocation>
    <subcellularLocation>
        <location evidence="1">Nucleus</location>
    </subcellularLocation>
</comment>
<keyword evidence="11" id="KW-1185">Reference proteome</keyword>
<dbReference type="STRING" id="5514.A0A395SVM9"/>
<feature type="region of interest" description="Disordered" evidence="9">
    <location>
        <begin position="181"/>
        <end position="228"/>
    </location>
</feature>
<dbReference type="GO" id="GO:0000049">
    <property type="term" value="F:tRNA binding"/>
    <property type="evidence" value="ECO:0007669"/>
    <property type="project" value="TreeGrafter"/>
</dbReference>
<dbReference type="PANTHER" id="PTHR15641">
    <property type="entry name" value="ELONGATOR COMPLEX PROTEIN 5"/>
    <property type="match status" value="1"/>
</dbReference>
<name>A0A395SVM9_FUSSP</name>
<feature type="compositionally biased region" description="Low complexity" evidence="9">
    <location>
        <begin position="208"/>
        <end position="224"/>
    </location>
</feature>
<dbReference type="GO" id="GO:0005829">
    <property type="term" value="C:cytosol"/>
    <property type="evidence" value="ECO:0007669"/>
    <property type="project" value="TreeGrafter"/>
</dbReference>
<dbReference type="Proteomes" id="UP000266152">
    <property type="component" value="Unassembled WGS sequence"/>
</dbReference>
<dbReference type="GO" id="GO:0033588">
    <property type="term" value="C:elongator holoenzyme complex"/>
    <property type="evidence" value="ECO:0007669"/>
    <property type="project" value="InterPro"/>
</dbReference>
<comment type="similarity">
    <text evidence="4">Belongs to the ELP5 family.</text>
</comment>
<dbReference type="UniPathway" id="UPA00988"/>
<evidence type="ECO:0000256" key="1">
    <source>
        <dbReference type="ARBA" id="ARBA00004123"/>
    </source>
</evidence>
<evidence type="ECO:0000256" key="3">
    <source>
        <dbReference type="ARBA" id="ARBA00005043"/>
    </source>
</evidence>
<dbReference type="GO" id="GO:0002098">
    <property type="term" value="P:tRNA wobble uridine modification"/>
    <property type="evidence" value="ECO:0007669"/>
    <property type="project" value="InterPro"/>
</dbReference>
<keyword evidence="6" id="KW-0963">Cytoplasm</keyword>
<organism evidence="10 11">
    <name type="scientific">Fusarium sporotrichioides</name>
    <dbReference type="NCBI Taxonomy" id="5514"/>
    <lineage>
        <taxon>Eukaryota</taxon>
        <taxon>Fungi</taxon>
        <taxon>Dikarya</taxon>
        <taxon>Ascomycota</taxon>
        <taxon>Pezizomycotina</taxon>
        <taxon>Sordariomycetes</taxon>
        <taxon>Hypocreomycetidae</taxon>
        <taxon>Hypocreales</taxon>
        <taxon>Nectriaceae</taxon>
        <taxon>Fusarium</taxon>
    </lineage>
</organism>
<dbReference type="AlphaFoldDB" id="A0A395SVM9"/>
<feature type="compositionally biased region" description="Polar residues" evidence="9">
    <location>
        <begin position="181"/>
        <end position="190"/>
    </location>
</feature>
<evidence type="ECO:0000256" key="4">
    <source>
        <dbReference type="ARBA" id="ARBA00009567"/>
    </source>
</evidence>
<evidence type="ECO:0000256" key="6">
    <source>
        <dbReference type="ARBA" id="ARBA00022490"/>
    </source>
</evidence>
<evidence type="ECO:0000313" key="11">
    <source>
        <dbReference type="Proteomes" id="UP000266152"/>
    </source>
</evidence>
<dbReference type="Pfam" id="PF10483">
    <property type="entry name" value="Elong_Iki1"/>
    <property type="match status" value="1"/>
</dbReference>
<accession>A0A395SVM9</accession>
<feature type="region of interest" description="Disordered" evidence="9">
    <location>
        <begin position="737"/>
        <end position="763"/>
    </location>
</feature>
<evidence type="ECO:0000256" key="2">
    <source>
        <dbReference type="ARBA" id="ARBA00004496"/>
    </source>
</evidence>
<reference evidence="10 11" key="1">
    <citation type="journal article" date="2018" name="PLoS Pathog.">
        <title>Evolution of structural diversity of trichothecenes, a family of toxins produced by plant pathogenic and entomopathogenic fungi.</title>
        <authorList>
            <person name="Proctor R.H."/>
            <person name="McCormick S.P."/>
            <person name="Kim H.S."/>
            <person name="Cardoza R.E."/>
            <person name="Stanley A.M."/>
            <person name="Lindo L."/>
            <person name="Kelly A."/>
            <person name="Brown D.W."/>
            <person name="Lee T."/>
            <person name="Vaughan M.M."/>
            <person name="Alexander N.J."/>
            <person name="Busman M."/>
            <person name="Gutierrez S."/>
        </authorList>
    </citation>
    <scope>NUCLEOTIDE SEQUENCE [LARGE SCALE GENOMIC DNA]</scope>
    <source>
        <strain evidence="10 11">NRRL 3299</strain>
    </source>
</reference>
<evidence type="ECO:0000256" key="5">
    <source>
        <dbReference type="ARBA" id="ARBA00020264"/>
    </source>
</evidence>
<evidence type="ECO:0000256" key="7">
    <source>
        <dbReference type="ARBA" id="ARBA00022694"/>
    </source>
</evidence>
<keyword evidence="7" id="KW-0819">tRNA processing</keyword>
<comment type="caution">
    <text evidence="10">The sequence shown here is derived from an EMBL/GenBank/DDBJ whole genome shotgun (WGS) entry which is preliminary data.</text>
</comment>
<dbReference type="PANTHER" id="PTHR15641:SF1">
    <property type="entry name" value="ELONGATOR COMPLEX PROTEIN 5"/>
    <property type="match status" value="1"/>
</dbReference>
<feature type="region of interest" description="Disordered" evidence="9">
    <location>
        <begin position="22"/>
        <end position="102"/>
    </location>
</feature>
<dbReference type="EMBL" id="PXOF01000006">
    <property type="protein sequence ID" value="RGP76286.1"/>
    <property type="molecule type" value="Genomic_DNA"/>
</dbReference>
<feature type="compositionally biased region" description="Acidic residues" evidence="9">
    <location>
        <begin position="744"/>
        <end position="753"/>
    </location>
</feature>
<gene>
    <name evidence="10" type="ORF">FSPOR_275</name>
</gene>
<sequence>MTIFSRSDPVLPANRHHMNEPNYFNVPLGTQAPPSLAPPSLFQSGPKYDNTMRHHPSLPSMPENVFMSPLPSGGTTPRPLDRQSVESSGFGIDPPRPPRDGFEKSYSGKGFFKWRNRSTKSASEPDVRDMSLGSHLASLSALPNFQGFEPPILRPPSSPFVSESAHVFSLQHPSVARFSDQTQDFSSVSPSVDRDSTDSISPMNGMVPPRTTDTPPSTPPSSGSLYGKAKKSIGSKLKFKIRREATPCLAIPEHEHQCPTMDGTRNYTSMHQIIKTGSWFKDDVSRTKLRRRFFGRPPWGRKESADSYSSVTSSVREILKGESPPPSLGSSSTSLRVNCIDNPYPGGEAIRIKTPPLAEGTMNGRPRSFFTETVAPADVDEADIQTSPSRRHSLQTVCHKSYAPSAIEWWERIPIQPVRRNPFQAPATFEFELPEHLPSSPMCPANEKHVGGGKGVNLRLVPAAMAPTSNIHARSHSLLLLQKLLNLRDGASPLTLVIDNLEQPARPVLREFVSRAKIAKTQVIFLSMVTLKKPQDADVFIKAMGRDLQAVRKDLLNHYPAFNPLVDKGKPTQRAVVVIDSLNALASAAPQSLASFLSSIITPAVSIVATYHDDVPIVLPRSFSEYEPHPLTVLCHLATAILRLSSLYQEIQRQKARNRSIQEPEWGLNEDREGLLVGLGEKGKDRNEDSIGVVIFMELRRRSGRTVSEKFILSPKGSATAALPGKVCLLTDHPMFTTPTDSGEAGDGEEEPESTFNLGLTEKQRKDREGIVLPYFDAQTDIGAGEGGRILYEMGREDDFDDEEDEI</sequence>
<dbReference type="InterPro" id="IPR027417">
    <property type="entry name" value="P-loop_NTPase"/>
</dbReference>
<keyword evidence="8" id="KW-0539">Nucleus</keyword>
<proteinExistence type="inferred from homology"/>
<comment type="pathway">
    <text evidence="3">tRNA modification; 5-methoxycarbonylmethyl-2-thiouridine-tRNA biosynthesis.</text>
</comment>
<dbReference type="InterPro" id="IPR019519">
    <property type="entry name" value="Elp5"/>
</dbReference>
<evidence type="ECO:0000256" key="9">
    <source>
        <dbReference type="SAM" id="MobiDB-lite"/>
    </source>
</evidence>
<evidence type="ECO:0000313" key="10">
    <source>
        <dbReference type="EMBL" id="RGP76286.1"/>
    </source>
</evidence>
<dbReference type="Gene3D" id="3.40.50.300">
    <property type="entry name" value="P-loop containing nucleotide triphosphate hydrolases"/>
    <property type="match status" value="1"/>
</dbReference>
<dbReference type="CDD" id="cd19496">
    <property type="entry name" value="Elp5"/>
    <property type="match status" value="1"/>
</dbReference>
<evidence type="ECO:0000256" key="8">
    <source>
        <dbReference type="ARBA" id="ARBA00023242"/>
    </source>
</evidence>